<dbReference type="HOGENOM" id="CLU_1958241_0_0_11"/>
<dbReference type="Proteomes" id="UP000000844">
    <property type="component" value="Chromosome"/>
</dbReference>
<keyword evidence="2" id="KW-1185">Reference proteome</keyword>
<dbReference type="KEGG" id="sna:Snas_2941"/>
<evidence type="ECO:0000313" key="1">
    <source>
        <dbReference type="EMBL" id="ADD42616.1"/>
    </source>
</evidence>
<organism evidence="1 2">
    <name type="scientific">Stackebrandtia nassauensis (strain DSM 44728 / CIP 108903 / NRRL B-16338 / NBRC 102104 / LLR-40K-21)</name>
    <dbReference type="NCBI Taxonomy" id="446470"/>
    <lineage>
        <taxon>Bacteria</taxon>
        <taxon>Bacillati</taxon>
        <taxon>Actinomycetota</taxon>
        <taxon>Actinomycetes</taxon>
        <taxon>Glycomycetales</taxon>
        <taxon>Glycomycetaceae</taxon>
        <taxon>Stackebrandtia</taxon>
    </lineage>
</organism>
<dbReference type="RefSeq" id="WP_013018187.1">
    <property type="nucleotide sequence ID" value="NC_013947.1"/>
</dbReference>
<protein>
    <submittedName>
        <fullName evidence="1">Uncharacterized protein</fullName>
    </submittedName>
</protein>
<evidence type="ECO:0000313" key="2">
    <source>
        <dbReference type="Proteomes" id="UP000000844"/>
    </source>
</evidence>
<accession>D3Q9D4</accession>
<name>D3Q9D4_STANL</name>
<reference evidence="1 2" key="1">
    <citation type="journal article" date="2009" name="Stand. Genomic Sci.">
        <title>Complete genome sequence of Stackebrandtia nassauensis type strain (LLR-40K-21).</title>
        <authorList>
            <person name="Munk C."/>
            <person name="Lapidus A."/>
            <person name="Copeland A."/>
            <person name="Jando M."/>
            <person name="Mayilraj S."/>
            <person name="Glavina Del Rio T."/>
            <person name="Nolan M."/>
            <person name="Chen F."/>
            <person name="Lucas S."/>
            <person name="Tice H."/>
            <person name="Cheng J.F."/>
            <person name="Han C."/>
            <person name="Detter J.C."/>
            <person name="Bruce D."/>
            <person name="Goodwin L."/>
            <person name="Chain P."/>
            <person name="Pitluck S."/>
            <person name="Goker M."/>
            <person name="Ovchinikova G."/>
            <person name="Pati A."/>
            <person name="Ivanova N."/>
            <person name="Mavromatis K."/>
            <person name="Chen A."/>
            <person name="Palaniappan K."/>
            <person name="Land M."/>
            <person name="Hauser L."/>
            <person name="Chang Y.J."/>
            <person name="Jeffries C.D."/>
            <person name="Bristow J."/>
            <person name="Eisen J.A."/>
            <person name="Markowitz V."/>
            <person name="Hugenholtz P."/>
            <person name="Kyrpides N.C."/>
            <person name="Klenk H.P."/>
        </authorList>
    </citation>
    <scope>NUCLEOTIDE SEQUENCE [LARGE SCALE GENOMIC DNA]</scope>
    <source>
        <strain evidence="2">DSM 44728 / CIP 108903 / NRRL B-16338 / NBRC 102104 / LLR-40K-21</strain>
    </source>
</reference>
<proteinExistence type="predicted"/>
<sequence>MPLIQIQSLPLPADDDAAQLRTHRLLRTYLENAGIGDVESVQADAAPEGARSSGGILLNIFNIVLNPVFSGAASVVVTMLFEYVRRGKRPVTVKVNGAEFTFDATTIQQNPDLVAKLLSAAIGEEDGE</sequence>
<dbReference type="STRING" id="446470.Snas_2941"/>
<gene>
    <name evidence="1" type="ordered locus">Snas_2941</name>
</gene>
<dbReference type="AlphaFoldDB" id="D3Q9D4"/>
<dbReference type="EMBL" id="CP001778">
    <property type="protein sequence ID" value="ADD42616.1"/>
    <property type="molecule type" value="Genomic_DNA"/>
</dbReference>